<keyword evidence="4 7" id="KW-0560">Oxidoreductase</keyword>
<evidence type="ECO:0000256" key="4">
    <source>
        <dbReference type="ARBA" id="ARBA00023002"/>
    </source>
</evidence>
<evidence type="ECO:0000256" key="5">
    <source>
        <dbReference type="ARBA" id="ARBA00023027"/>
    </source>
</evidence>
<dbReference type="PIRSF" id="PIRSF000124">
    <property type="entry name" value="UDPglc_GDPman_dh"/>
    <property type="match status" value="1"/>
</dbReference>
<evidence type="ECO:0000256" key="7">
    <source>
        <dbReference type="PIRNR" id="PIRNR000124"/>
    </source>
</evidence>
<feature type="binding site" evidence="10">
    <location>
        <position position="35"/>
    </location>
    <ligand>
        <name>NAD(+)</name>
        <dbReference type="ChEBI" id="CHEBI:57540"/>
    </ligand>
</feature>
<dbReference type="EC" id="1.1.1.22" evidence="3 7"/>
<dbReference type="AlphaFoldDB" id="A0A1V3GBA8"/>
<dbReference type="Pfam" id="PF03720">
    <property type="entry name" value="UDPG_MGDP_dh_C"/>
    <property type="match status" value="1"/>
</dbReference>
<evidence type="ECO:0000256" key="2">
    <source>
        <dbReference type="ARBA" id="ARBA00006601"/>
    </source>
</evidence>
<comment type="catalytic activity">
    <reaction evidence="6 7">
        <text>UDP-alpha-D-glucose + 2 NAD(+) + H2O = UDP-alpha-D-glucuronate + 2 NADH + 3 H(+)</text>
        <dbReference type="Rhea" id="RHEA:23596"/>
        <dbReference type="ChEBI" id="CHEBI:15377"/>
        <dbReference type="ChEBI" id="CHEBI:15378"/>
        <dbReference type="ChEBI" id="CHEBI:57540"/>
        <dbReference type="ChEBI" id="CHEBI:57945"/>
        <dbReference type="ChEBI" id="CHEBI:58052"/>
        <dbReference type="ChEBI" id="CHEBI:58885"/>
        <dbReference type="EC" id="1.1.1.22"/>
    </reaction>
</comment>
<protein>
    <recommendedName>
        <fullName evidence="3 7">UDP-glucose 6-dehydrogenase</fullName>
        <ecNumber evidence="3 7">1.1.1.22</ecNumber>
    </recommendedName>
</protein>
<dbReference type="GO" id="GO:0006065">
    <property type="term" value="P:UDP-glucuronate biosynthetic process"/>
    <property type="evidence" value="ECO:0007669"/>
    <property type="project" value="UniProtKB-UniPathway"/>
</dbReference>
<feature type="binding site" evidence="10">
    <location>
        <position position="325"/>
    </location>
    <ligand>
        <name>NAD(+)</name>
        <dbReference type="ChEBI" id="CHEBI:57540"/>
    </ligand>
</feature>
<feature type="binding site" evidence="9">
    <location>
        <begin position="247"/>
        <end position="251"/>
    </location>
    <ligand>
        <name>substrate</name>
    </ligand>
</feature>
<dbReference type="PANTHER" id="PTHR43750">
    <property type="entry name" value="UDP-GLUCOSE 6-DEHYDROGENASE TUAD"/>
    <property type="match status" value="1"/>
</dbReference>
<dbReference type="InterPro" id="IPR001732">
    <property type="entry name" value="UDP-Glc/GDP-Man_DH_N"/>
</dbReference>
<dbReference type="SUPFAM" id="SSF52413">
    <property type="entry name" value="UDP-glucose/GDP-mannose dehydrogenase C-terminal domain"/>
    <property type="match status" value="1"/>
</dbReference>
<feature type="domain" description="UDP-glucose/GDP-mannose dehydrogenase C-terminal" evidence="11">
    <location>
        <begin position="311"/>
        <end position="409"/>
    </location>
</feature>
<organism evidence="12 13">
    <name type="scientific">Fictibacillus arsenicus</name>
    <dbReference type="NCBI Taxonomy" id="255247"/>
    <lineage>
        <taxon>Bacteria</taxon>
        <taxon>Bacillati</taxon>
        <taxon>Bacillota</taxon>
        <taxon>Bacilli</taxon>
        <taxon>Bacillales</taxon>
        <taxon>Fictibacillaceae</taxon>
        <taxon>Fictibacillus</taxon>
    </lineage>
</organism>
<dbReference type="InterPro" id="IPR036291">
    <property type="entry name" value="NAD(P)-bd_dom_sf"/>
</dbReference>
<sequence>MKLGIFGAGYVGLVTAVCFAEKGHDVIIQDIAKEKIATLQSGGLPIFEESLENMLQQNSKRLHFTHDVSKVISECDVIFICAGTPQDENGKADLSQVEAVTKEISRLSTSDKIIVIKSTVPPGTTEKMEQLANNQKENSLKYSFVHNPEFLRQGKAVYDFLNPSRIVIGTSDKESFNIINDLYQNWNAPIIETDCKSAELLKYAANSFLAMKISYINMISQLSDQLGTNIDDIAAGIGLDPRIGGDFLKAGIGFGGSCFPKDLQAIGNAAAEIEVELPFIKQTSEINKKQGELFFEKIKVFSKGLNNKKIALLGLSFKPFTDDLRSAPSLALADRLISEGAQITAFDPLVRIFPVSGVQVAASLEEAIKDADITVLVTEWPEFKKLLRIENIENMSKPVIFDGRNMFSLEEIKNLSNQLTLHYESIGRPPVSNLSVKNQILI</sequence>
<comment type="pathway">
    <text evidence="1">Nucleotide-sugar biosynthesis; UDP-alpha-D-glucuronate biosynthesis; UDP-alpha-D-glucuronate from UDP-alpha-D-glucose: step 1/1.</text>
</comment>
<dbReference type="InterPro" id="IPR008927">
    <property type="entry name" value="6-PGluconate_DH-like_C_sf"/>
</dbReference>
<dbReference type="InterPro" id="IPR014027">
    <property type="entry name" value="UDP-Glc/GDP-Man_DH_C"/>
</dbReference>
<evidence type="ECO:0000256" key="8">
    <source>
        <dbReference type="PIRSR" id="PIRSR500134-1"/>
    </source>
</evidence>
<dbReference type="OrthoDB" id="9803238at2"/>
<proteinExistence type="inferred from homology"/>
<dbReference type="InterPro" id="IPR017476">
    <property type="entry name" value="UDP-Glc/GDP-Man"/>
</dbReference>
<comment type="similarity">
    <text evidence="2 7">Belongs to the UDP-glucose/GDP-mannose dehydrogenase family.</text>
</comment>
<dbReference type="GO" id="GO:0003979">
    <property type="term" value="F:UDP-glucose 6-dehydrogenase activity"/>
    <property type="evidence" value="ECO:0007669"/>
    <property type="project" value="UniProtKB-EC"/>
</dbReference>
<feature type="binding site" evidence="9">
    <location>
        <position position="255"/>
    </location>
    <ligand>
        <name>substrate</name>
    </ligand>
</feature>
<dbReference type="Proteomes" id="UP000188597">
    <property type="component" value="Unassembled WGS sequence"/>
</dbReference>
<feature type="binding site" evidence="10">
    <location>
        <position position="84"/>
    </location>
    <ligand>
        <name>NAD(+)</name>
        <dbReference type="ChEBI" id="CHEBI:57540"/>
    </ligand>
</feature>
<dbReference type="Gene3D" id="3.40.50.720">
    <property type="entry name" value="NAD(P)-binding Rossmann-like Domain"/>
    <property type="match status" value="2"/>
</dbReference>
<feature type="binding site" evidence="9">
    <location>
        <position position="318"/>
    </location>
    <ligand>
        <name>substrate</name>
    </ligand>
</feature>
<evidence type="ECO:0000259" key="11">
    <source>
        <dbReference type="SMART" id="SM00984"/>
    </source>
</evidence>
<evidence type="ECO:0000256" key="9">
    <source>
        <dbReference type="PIRSR" id="PIRSR500134-2"/>
    </source>
</evidence>
<evidence type="ECO:0000256" key="1">
    <source>
        <dbReference type="ARBA" id="ARBA00004701"/>
    </source>
</evidence>
<feature type="binding site" evidence="10">
    <location>
        <position position="261"/>
    </location>
    <ligand>
        <name>NAD(+)</name>
        <dbReference type="ChEBI" id="CHEBI:57540"/>
    </ligand>
</feature>
<name>A0A1V3GBA8_9BACL</name>
<keyword evidence="5 7" id="KW-0520">NAD</keyword>
<feature type="binding site" evidence="10">
    <location>
        <position position="119"/>
    </location>
    <ligand>
        <name>NAD(+)</name>
        <dbReference type="ChEBI" id="CHEBI:57540"/>
    </ligand>
</feature>
<dbReference type="InterPro" id="IPR014026">
    <property type="entry name" value="UDP-Glc/GDP-Man_DH_dimer"/>
</dbReference>
<dbReference type="Gene3D" id="1.20.5.100">
    <property type="entry name" value="Cytochrome c1, transmembrane anchor, C-terminal"/>
    <property type="match status" value="1"/>
</dbReference>
<dbReference type="PANTHER" id="PTHR43750:SF3">
    <property type="entry name" value="UDP-GLUCOSE 6-DEHYDROGENASE TUAD"/>
    <property type="match status" value="1"/>
</dbReference>
<feature type="binding site" evidence="9">
    <location>
        <position position="202"/>
    </location>
    <ligand>
        <name>substrate</name>
    </ligand>
</feature>
<dbReference type="PIRSF" id="PIRSF500134">
    <property type="entry name" value="UDPglc_DH_bac"/>
    <property type="match status" value="1"/>
</dbReference>
<dbReference type="UniPathway" id="UPA00038">
    <property type="reaction ID" value="UER00491"/>
</dbReference>
<dbReference type="SMART" id="SM00984">
    <property type="entry name" value="UDPG_MGDP_dh_C"/>
    <property type="match status" value="1"/>
</dbReference>
<evidence type="ECO:0000313" key="12">
    <source>
        <dbReference type="EMBL" id="OOE13982.1"/>
    </source>
</evidence>
<comment type="caution">
    <text evidence="12">The sequence shown here is derived from an EMBL/GenBank/DDBJ whole genome shotgun (WGS) entry which is preliminary data.</text>
</comment>
<feature type="active site" description="Nucleophile" evidence="8">
    <location>
        <position position="258"/>
    </location>
</feature>
<evidence type="ECO:0000313" key="13">
    <source>
        <dbReference type="Proteomes" id="UP000188597"/>
    </source>
</evidence>
<reference evidence="12 13" key="1">
    <citation type="submission" date="2016-11" db="EMBL/GenBank/DDBJ databases">
        <authorList>
            <person name="Jaros S."/>
            <person name="Januszkiewicz K."/>
            <person name="Wedrychowicz H."/>
        </authorList>
    </citation>
    <scope>NUCLEOTIDE SEQUENCE [LARGE SCALE GENOMIC DNA]</scope>
    <source>
        <strain evidence="12 13">Con a/3</strain>
    </source>
</reference>
<feature type="binding site" evidence="10">
    <location>
        <position position="30"/>
    </location>
    <ligand>
        <name>NAD(+)</name>
        <dbReference type="ChEBI" id="CHEBI:57540"/>
    </ligand>
</feature>
<dbReference type="NCBIfam" id="TIGR03026">
    <property type="entry name" value="NDP-sugDHase"/>
    <property type="match status" value="1"/>
</dbReference>
<dbReference type="RefSeq" id="WP_077359398.1">
    <property type="nucleotide sequence ID" value="NZ_MQMF01000001.1"/>
</dbReference>
<dbReference type="GO" id="GO:0000271">
    <property type="term" value="P:polysaccharide biosynthetic process"/>
    <property type="evidence" value="ECO:0007669"/>
    <property type="project" value="InterPro"/>
</dbReference>
<accession>A0A1V3GBA8</accession>
<dbReference type="Pfam" id="PF00984">
    <property type="entry name" value="UDPG_MGDP_dh"/>
    <property type="match status" value="1"/>
</dbReference>
<dbReference type="SUPFAM" id="SSF48179">
    <property type="entry name" value="6-phosphogluconate dehydrogenase C-terminal domain-like"/>
    <property type="match status" value="1"/>
</dbReference>
<dbReference type="Pfam" id="PF03721">
    <property type="entry name" value="UDPG_MGDP_dh_N"/>
    <property type="match status" value="1"/>
</dbReference>
<evidence type="ECO:0000256" key="3">
    <source>
        <dbReference type="ARBA" id="ARBA00012954"/>
    </source>
</evidence>
<dbReference type="InterPro" id="IPR028357">
    <property type="entry name" value="UDPglc_DH_bac"/>
</dbReference>
<gene>
    <name evidence="12" type="ORF">UN64_01855</name>
</gene>
<dbReference type="InterPro" id="IPR036220">
    <property type="entry name" value="UDP-Glc/GDP-Man_DH_C_sf"/>
</dbReference>
<evidence type="ECO:0000256" key="6">
    <source>
        <dbReference type="ARBA" id="ARBA00047473"/>
    </source>
</evidence>
<dbReference type="GO" id="GO:0051287">
    <property type="term" value="F:NAD binding"/>
    <property type="evidence" value="ECO:0007669"/>
    <property type="project" value="InterPro"/>
</dbReference>
<evidence type="ECO:0000256" key="10">
    <source>
        <dbReference type="PIRSR" id="PIRSR500134-3"/>
    </source>
</evidence>
<dbReference type="SUPFAM" id="SSF51735">
    <property type="entry name" value="NAD(P)-binding Rossmann-fold domains"/>
    <property type="match status" value="1"/>
</dbReference>
<dbReference type="EMBL" id="MQMF01000001">
    <property type="protein sequence ID" value="OOE13982.1"/>
    <property type="molecule type" value="Genomic_DNA"/>
</dbReference>